<dbReference type="PANTHER" id="PTHR12162">
    <property type="entry name" value="NIBRIN-RELATED"/>
    <property type="match status" value="1"/>
</dbReference>
<keyword evidence="6" id="KW-0539">Nucleus</keyword>
<dbReference type="GO" id="GO:0030870">
    <property type="term" value="C:Mre11 complex"/>
    <property type="evidence" value="ECO:0007669"/>
    <property type="project" value="InterPro"/>
</dbReference>
<dbReference type="GO" id="GO:0007095">
    <property type="term" value="P:mitotic G2 DNA damage checkpoint signaling"/>
    <property type="evidence" value="ECO:0007669"/>
    <property type="project" value="InterPro"/>
</dbReference>
<evidence type="ECO:0000256" key="4">
    <source>
        <dbReference type="ARBA" id="ARBA00022763"/>
    </source>
</evidence>
<dbReference type="GO" id="GO:0005694">
    <property type="term" value="C:chromosome"/>
    <property type="evidence" value="ECO:0007669"/>
    <property type="project" value="UniProtKB-SubCell"/>
</dbReference>
<dbReference type="CDD" id="cd22667">
    <property type="entry name" value="FHA_NBN"/>
    <property type="match status" value="1"/>
</dbReference>
<feature type="coiled-coil region" evidence="8">
    <location>
        <begin position="59"/>
        <end position="118"/>
    </location>
</feature>
<feature type="compositionally biased region" description="Polar residues" evidence="9">
    <location>
        <begin position="549"/>
        <end position="562"/>
    </location>
</feature>
<feature type="compositionally biased region" description="Polar residues" evidence="9">
    <location>
        <begin position="893"/>
        <end position="908"/>
    </location>
</feature>
<dbReference type="InterPro" id="IPR043014">
    <property type="entry name" value="Nibrin_BRCT2_sf"/>
</dbReference>
<dbReference type="EMBL" id="WNWQ01000156">
    <property type="protein sequence ID" value="KAE9976312.1"/>
    <property type="molecule type" value="Genomic_DNA"/>
</dbReference>
<sequence>MFFSSRIAASSLRVCQRCMSTRSNRIVAPIRPSAVHSRIRAYRPPRAAFATVRPNSEGKSSADEAVEKIQELYETARDEFELASEETEENTIYAADDRAAAKEELEKLKEALADIVEEGSDYPAHVREEVSKRVSHRSVHDNHHPSSSSMWILSSDGDLLEHKKRWLKPGTSHIVGRPSKHEQGDPKSFITIKDGKVSRKHLTITVAPVKTGDGSSLFTRSELTIQDYAKYGTTIDGKEKITKESRVLKGNEHTIQLGTYPVLLRLKWHPIVFSIHALSKPEKESQDPLSNYRQRLEQLDIKIVQEVVPGQTTHVVAEKRNVPPVLEALVLGLYVVSPDYVDAVVAAATSPPEDEVVEAAPVAAVAEGEETPKVPPKSIEDDFDEKWPDPMKFVPPSSKEPVPRPAHLFAPDERRAHMFSGYTFVFYLAGQHETLQKAVSCASGKALHYEQFQEGKTTAKEVVAYLNTVAENKGLQDARSDRSGKGLVVVRPKLTKKTEALERLSHEVDSQLGRRSFEQSEFLDTITMNDVTGLRKALAEEFDVTSNVALESSQPAPQMQSRSVHEESIPPETPKTEAPSSIRRRGHRQITQSRFKGFDDFDTSQFPVTQTIHEADEDEPMADVTEPEPVQAPSARATPQPQTNTRKRATTPAEDEDDMLDSLLPGQAARKRRRLGRDGSAQPEDKSVAAPAPKVARKPKKEPKIDVLEVAKSRREAEEEAARKDAESLKEAMEGIDIQGPAHLVDCAEMEVKPRSKPPQSRATGVNRDESDRWDEKWNGRKNFKKFRRRGEAPAMRGHRLLVPLEEAKKKDFGIGEEYWLESSSKQKKKSQRESQATRTQSQTVRDDDSEDESQFRRRRKTKEKTQETEPESMEVVEESFLPATASLEASRGSKTTQESRVSETQLQKGKKRLGGELAQEVQPPAKKTGRAPRRARDDSSDESEDEFKFKSKSRRKR</sequence>
<dbReference type="InterPro" id="IPR036420">
    <property type="entry name" value="BRCT_dom_sf"/>
</dbReference>
<organism evidence="11 12">
    <name type="scientific">Venturia inaequalis</name>
    <name type="common">Apple scab fungus</name>
    <dbReference type="NCBI Taxonomy" id="5025"/>
    <lineage>
        <taxon>Eukaryota</taxon>
        <taxon>Fungi</taxon>
        <taxon>Dikarya</taxon>
        <taxon>Ascomycota</taxon>
        <taxon>Pezizomycotina</taxon>
        <taxon>Dothideomycetes</taxon>
        <taxon>Pleosporomycetidae</taxon>
        <taxon>Venturiales</taxon>
        <taxon>Venturiaceae</taxon>
        <taxon>Venturia</taxon>
    </lineage>
</organism>
<dbReference type="Gene3D" id="3.40.50.10980">
    <property type="entry name" value="Nibrin, BRCT2 domain"/>
    <property type="match status" value="1"/>
</dbReference>
<evidence type="ECO:0000256" key="9">
    <source>
        <dbReference type="SAM" id="MobiDB-lite"/>
    </source>
</evidence>
<dbReference type="Gene3D" id="2.60.200.20">
    <property type="match status" value="1"/>
</dbReference>
<keyword evidence="3" id="KW-0158">Chromosome</keyword>
<keyword evidence="8" id="KW-0175">Coiled coil</keyword>
<dbReference type="PANTHER" id="PTHR12162:SF0">
    <property type="entry name" value="NIBRIN"/>
    <property type="match status" value="1"/>
</dbReference>
<evidence type="ECO:0000256" key="1">
    <source>
        <dbReference type="ARBA" id="ARBA00004123"/>
    </source>
</evidence>
<dbReference type="InterPro" id="IPR032429">
    <property type="entry name" value="Nibrin_BRCT2"/>
</dbReference>
<feature type="domain" description="FHA" evidence="10">
    <location>
        <begin position="173"/>
        <end position="240"/>
    </location>
</feature>
<name>A0A8H3UVL9_VENIN</name>
<evidence type="ECO:0000256" key="8">
    <source>
        <dbReference type="SAM" id="Coils"/>
    </source>
</evidence>
<comment type="similarity">
    <text evidence="7">Belongs to the Nibrin family.</text>
</comment>
<feature type="region of interest" description="Disordered" evidence="9">
    <location>
        <begin position="549"/>
        <end position="958"/>
    </location>
</feature>
<feature type="compositionally biased region" description="Acidic residues" evidence="9">
    <location>
        <begin position="869"/>
        <end position="878"/>
    </location>
</feature>
<dbReference type="InterPro" id="IPR000253">
    <property type="entry name" value="FHA_dom"/>
</dbReference>
<keyword evidence="4" id="KW-0227">DNA damage</keyword>
<evidence type="ECO:0000313" key="11">
    <source>
        <dbReference type="EMBL" id="KAE9976312.1"/>
    </source>
</evidence>
<dbReference type="Proteomes" id="UP000433883">
    <property type="component" value="Unassembled WGS sequence"/>
</dbReference>
<dbReference type="PROSITE" id="PS50006">
    <property type="entry name" value="FHA_DOMAIN"/>
    <property type="match status" value="1"/>
</dbReference>
<dbReference type="InterPro" id="IPR008984">
    <property type="entry name" value="SMAD_FHA_dom_sf"/>
</dbReference>
<gene>
    <name evidence="11" type="ORF">BLS_002120</name>
</gene>
<dbReference type="GO" id="GO:0003684">
    <property type="term" value="F:damaged DNA binding"/>
    <property type="evidence" value="ECO:0007669"/>
    <property type="project" value="TreeGrafter"/>
</dbReference>
<feature type="compositionally biased region" description="Basic and acidic residues" evidence="9">
    <location>
        <begin position="767"/>
        <end position="779"/>
    </location>
</feature>
<evidence type="ECO:0000313" key="12">
    <source>
        <dbReference type="Proteomes" id="UP000433883"/>
    </source>
</evidence>
<evidence type="ECO:0000256" key="6">
    <source>
        <dbReference type="ARBA" id="ARBA00023242"/>
    </source>
</evidence>
<comment type="subcellular location">
    <subcellularLocation>
        <location evidence="2">Chromosome</location>
    </subcellularLocation>
    <subcellularLocation>
        <location evidence="1">Nucleus</location>
    </subcellularLocation>
</comment>
<feature type="compositionally biased region" description="Basic residues" evidence="9">
    <location>
        <begin position="780"/>
        <end position="789"/>
    </location>
</feature>
<proteinExistence type="inferred from homology"/>
<evidence type="ECO:0000256" key="3">
    <source>
        <dbReference type="ARBA" id="ARBA00022454"/>
    </source>
</evidence>
<dbReference type="InterPro" id="IPR040227">
    <property type="entry name" value="Nibrin-rel"/>
</dbReference>
<dbReference type="AlphaFoldDB" id="A0A8H3UVL9"/>
<dbReference type="SUPFAM" id="SSF49879">
    <property type="entry name" value="SMAD/FHA domain"/>
    <property type="match status" value="1"/>
</dbReference>
<accession>A0A8H3UVL9</accession>
<evidence type="ECO:0000256" key="2">
    <source>
        <dbReference type="ARBA" id="ARBA00004286"/>
    </source>
</evidence>
<feature type="compositionally biased region" description="Polar residues" evidence="9">
    <location>
        <begin position="603"/>
        <end position="612"/>
    </location>
</feature>
<feature type="compositionally biased region" description="Basic and acidic residues" evidence="9">
    <location>
        <begin position="702"/>
        <end position="733"/>
    </location>
</feature>
<feature type="compositionally biased region" description="Polar residues" evidence="9">
    <location>
        <begin position="834"/>
        <end position="844"/>
    </location>
</feature>
<evidence type="ECO:0000259" key="10">
    <source>
        <dbReference type="PROSITE" id="PS50006"/>
    </source>
</evidence>
<evidence type="ECO:0000256" key="7">
    <source>
        <dbReference type="ARBA" id="ARBA00044757"/>
    </source>
</evidence>
<keyword evidence="5" id="KW-0234">DNA repair</keyword>
<reference evidence="11 12" key="1">
    <citation type="submission" date="2019-11" db="EMBL/GenBank/DDBJ databases">
        <title>Venturia inaequalis Genome Resource.</title>
        <authorList>
            <person name="Lichtner F.J."/>
        </authorList>
    </citation>
    <scope>NUCLEOTIDE SEQUENCE [LARGE SCALE GENOMIC DNA]</scope>
    <source>
        <strain evidence="11">Bline_iso_100314</strain>
    </source>
</reference>
<dbReference type="Pfam" id="PF16508">
    <property type="entry name" value="NIBRIN_BRCT_II"/>
    <property type="match status" value="1"/>
</dbReference>
<dbReference type="Gene3D" id="3.40.50.10190">
    <property type="entry name" value="BRCT domain"/>
    <property type="match status" value="1"/>
</dbReference>
<dbReference type="GO" id="GO:0000724">
    <property type="term" value="P:double-strand break repair via homologous recombination"/>
    <property type="evidence" value="ECO:0007669"/>
    <property type="project" value="TreeGrafter"/>
</dbReference>
<evidence type="ECO:0000256" key="5">
    <source>
        <dbReference type="ARBA" id="ARBA00023204"/>
    </source>
</evidence>
<protein>
    <recommendedName>
        <fullName evidence="10">FHA domain-containing protein</fullName>
    </recommendedName>
</protein>
<comment type="caution">
    <text evidence="11">The sequence shown here is derived from an EMBL/GenBank/DDBJ whole genome shotgun (WGS) entry which is preliminary data.</text>
</comment>